<feature type="transmembrane region" description="Helical" evidence="1">
    <location>
        <begin position="166"/>
        <end position="186"/>
    </location>
</feature>
<keyword evidence="1" id="KW-1133">Transmembrane helix</keyword>
<proteinExistence type="predicted"/>
<feature type="transmembrane region" description="Helical" evidence="1">
    <location>
        <begin position="198"/>
        <end position="222"/>
    </location>
</feature>
<protein>
    <recommendedName>
        <fullName evidence="4">ABC-2 type transport system permease protein</fullName>
    </recommendedName>
</protein>
<dbReference type="OrthoDB" id="1014144at2"/>
<feature type="transmembrane region" description="Helical" evidence="1">
    <location>
        <begin position="299"/>
        <end position="317"/>
    </location>
</feature>
<dbReference type="AlphaFoldDB" id="A0A1T5E4Q7"/>
<evidence type="ECO:0000313" key="3">
    <source>
        <dbReference type="Proteomes" id="UP000191112"/>
    </source>
</evidence>
<dbReference type="InterPro" id="IPR043742">
    <property type="entry name" value="DUF5687"/>
</dbReference>
<feature type="transmembrane region" description="Helical" evidence="1">
    <location>
        <begin position="275"/>
        <end position="293"/>
    </location>
</feature>
<feature type="transmembrane region" description="Helical" evidence="1">
    <location>
        <begin position="348"/>
        <end position="367"/>
    </location>
</feature>
<feature type="transmembrane region" description="Helical" evidence="1">
    <location>
        <begin position="62"/>
        <end position="81"/>
    </location>
</feature>
<organism evidence="2 3">
    <name type="scientific">Soonwooa buanensis</name>
    <dbReference type="NCBI Taxonomy" id="619805"/>
    <lineage>
        <taxon>Bacteria</taxon>
        <taxon>Pseudomonadati</taxon>
        <taxon>Bacteroidota</taxon>
        <taxon>Flavobacteriia</taxon>
        <taxon>Flavobacteriales</taxon>
        <taxon>Weeksellaceae</taxon>
        <taxon>Chryseobacterium group</taxon>
        <taxon>Soonwooa</taxon>
    </lineage>
</organism>
<dbReference type="RefSeq" id="WP_079666388.1">
    <property type="nucleotide sequence ID" value="NZ_FUYZ01000003.1"/>
</dbReference>
<sequence>MIKRFAVLEFRNFMRSSSFASNLVMKILQAMLIVYFLIAFVGVSVAAFYYPKEKLLTDPLYFVGQFLLYAFLADVFLRYFVQQMPTQNIKAFLTMNIPKNTVVKYLISKTFLSFFTWGNAFLYVPFVVLLLINGYSIIGSLAWLFAIMCLYFISNLINILMNGKDIIAYIIGGSLLVLATLDYYGIINFRYFSGQLFYSFYTKPWLCIVPVLIFIPLLFLVFKQIKSNFYLDKGLELKKEEGQTENIQFLNRFGIMGTFLNNDIRMLKRSKAAKSVAMGGFLFLFYGLLMFASPTYKTPTMMMFLGIFVTGGFQMLFGQKVPSFDSSYYPLMMTLNVPYKDYLKAKWWLVNIVTFVSMIFALFYAYFGWEVYFTFFAAGLYNIGVNSQVTLLSGAFNKNPIDLNAAKKSMGQQNNFSFKNILLAIPKMALPMLIYGVTSTFFGTVAAVAAIAILGVIGFLIREKIFDYIVRLYKKEKYDTLTAFKKTT</sequence>
<dbReference type="Proteomes" id="UP000191112">
    <property type="component" value="Unassembled WGS sequence"/>
</dbReference>
<evidence type="ECO:0008006" key="4">
    <source>
        <dbReference type="Google" id="ProtNLM"/>
    </source>
</evidence>
<feature type="transmembrane region" description="Helical" evidence="1">
    <location>
        <begin position="102"/>
        <end position="124"/>
    </location>
</feature>
<keyword evidence="1" id="KW-0472">Membrane</keyword>
<feature type="transmembrane region" description="Helical" evidence="1">
    <location>
        <begin position="416"/>
        <end position="435"/>
    </location>
</feature>
<accession>A0A1T5E4Q7</accession>
<name>A0A1T5E4Q7_9FLAO</name>
<dbReference type="Pfam" id="PF18940">
    <property type="entry name" value="DUF5687"/>
    <property type="match status" value="1"/>
</dbReference>
<feature type="transmembrane region" description="Helical" evidence="1">
    <location>
        <begin position="23"/>
        <end position="50"/>
    </location>
</feature>
<feature type="transmembrane region" description="Helical" evidence="1">
    <location>
        <begin position="441"/>
        <end position="461"/>
    </location>
</feature>
<keyword evidence="1" id="KW-0812">Transmembrane</keyword>
<keyword evidence="3" id="KW-1185">Reference proteome</keyword>
<feature type="transmembrane region" description="Helical" evidence="1">
    <location>
        <begin position="130"/>
        <end position="154"/>
    </location>
</feature>
<evidence type="ECO:0000256" key="1">
    <source>
        <dbReference type="SAM" id="Phobius"/>
    </source>
</evidence>
<evidence type="ECO:0000313" key="2">
    <source>
        <dbReference type="EMBL" id="SKB78854.1"/>
    </source>
</evidence>
<gene>
    <name evidence="2" type="ORF">SAMN05660477_01106</name>
</gene>
<dbReference type="EMBL" id="FUYZ01000003">
    <property type="protein sequence ID" value="SKB78854.1"/>
    <property type="molecule type" value="Genomic_DNA"/>
</dbReference>
<feature type="transmembrane region" description="Helical" evidence="1">
    <location>
        <begin position="373"/>
        <end position="396"/>
    </location>
</feature>
<reference evidence="2 3" key="1">
    <citation type="submission" date="2017-02" db="EMBL/GenBank/DDBJ databases">
        <authorList>
            <person name="Peterson S.W."/>
        </authorList>
    </citation>
    <scope>NUCLEOTIDE SEQUENCE [LARGE SCALE GENOMIC DNA]</scope>
    <source>
        <strain evidence="2 3">DSM 22323</strain>
    </source>
</reference>
<dbReference type="STRING" id="619805.SAMN05660477_01106"/>